<dbReference type="Proteomes" id="UP000887013">
    <property type="component" value="Unassembled WGS sequence"/>
</dbReference>
<feature type="non-terminal residue" evidence="1">
    <location>
        <position position="69"/>
    </location>
</feature>
<dbReference type="AlphaFoldDB" id="A0A8X6UTQ9"/>
<proteinExistence type="predicted"/>
<name>A0A8X6UTQ9_NEPPI</name>
<accession>A0A8X6UTQ9</accession>
<comment type="caution">
    <text evidence="1">The sequence shown here is derived from an EMBL/GenBank/DDBJ whole genome shotgun (WGS) entry which is preliminary data.</text>
</comment>
<protein>
    <submittedName>
        <fullName evidence="1">Uncharacterized protein</fullName>
    </submittedName>
</protein>
<evidence type="ECO:0000313" key="2">
    <source>
        <dbReference type="Proteomes" id="UP000887013"/>
    </source>
</evidence>
<evidence type="ECO:0000313" key="1">
    <source>
        <dbReference type="EMBL" id="GFU50020.1"/>
    </source>
</evidence>
<sequence length="69" mass="7755">MENVASSLFIKHLFLNFNTPMQIKDELDAVFGDTVPSSTTIKLGQLNFSVTIPAWKTTNVRDVQKQQSL</sequence>
<dbReference type="EMBL" id="BMAW01037813">
    <property type="protein sequence ID" value="GFU50020.1"/>
    <property type="molecule type" value="Genomic_DNA"/>
</dbReference>
<organism evidence="1 2">
    <name type="scientific">Nephila pilipes</name>
    <name type="common">Giant wood spider</name>
    <name type="synonym">Nephila maculata</name>
    <dbReference type="NCBI Taxonomy" id="299642"/>
    <lineage>
        <taxon>Eukaryota</taxon>
        <taxon>Metazoa</taxon>
        <taxon>Ecdysozoa</taxon>
        <taxon>Arthropoda</taxon>
        <taxon>Chelicerata</taxon>
        <taxon>Arachnida</taxon>
        <taxon>Araneae</taxon>
        <taxon>Araneomorphae</taxon>
        <taxon>Entelegynae</taxon>
        <taxon>Araneoidea</taxon>
        <taxon>Nephilidae</taxon>
        <taxon>Nephila</taxon>
    </lineage>
</organism>
<reference evidence="1" key="1">
    <citation type="submission" date="2020-08" db="EMBL/GenBank/DDBJ databases">
        <title>Multicomponent nature underlies the extraordinary mechanical properties of spider dragline silk.</title>
        <authorList>
            <person name="Kono N."/>
            <person name="Nakamura H."/>
            <person name="Mori M."/>
            <person name="Yoshida Y."/>
            <person name="Ohtoshi R."/>
            <person name="Malay A.D."/>
            <person name="Moran D.A.P."/>
            <person name="Tomita M."/>
            <person name="Numata K."/>
            <person name="Arakawa K."/>
        </authorList>
    </citation>
    <scope>NUCLEOTIDE SEQUENCE</scope>
</reference>
<keyword evidence="2" id="KW-1185">Reference proteome</keyword>
<gene>
    <name evidence="1" type="ORF">NPIL_184281</name>
</gene>